<evidence type="ECO:0000313" key="3">
    <source>
        <dbReference type="Proteomes" id="UP001168877"/>
    </source>
</evidence>
<accession>A0AA39SVQ0</accession>
<gene>
    <name evidence="2" type="ORF">LWI29_030601</name>
</gene>
<name>A0AA39SVQ0_ACESA</name>
<proteinExistence type="predicted"/>
<dbReference type="AlphaFoldDB" id="A0AA39SVQ0"/>
<reference evidence="2" key="2">
    <citation type="submission" date="2023-06" db="EMBL/GenBank/DDBJ databases">
        <authorList>
            <person name="Swenson N.G."/>
            <person name="Wegrzyn J.L."/>
            <person name="Mcevoy S.L."/>
        </authorList>
    </citation>
    <scope>NUCLEOTIDE SEQUENCE</scope>
    <source>
        <strain evidence="2">NS2018</strain>
        <tissue evidence="2">Leaf</tissue>
    </source>
</reference>
<keyword evidence="3" id="KW-1185">Reference proteome</keyword>
<dbReference type="EMBL" id="JAUESC010000002">
    <property type="protein sequence ID" value="KAK0605776.1"/>
    <property type="molecule type" value="Genomic_DNA"/>
</dbReference>
<comment type="caution">
    <text evidence="2">The sequence shown here is derived from an EMBL/GenBank/DDBJ whole genome shotgun (WGS) entry which is preliminary data.</text>
</comment>
<sequence>MDGSKENGDNVFDMDTDVHVQTVFEGEMDKNNVSTAVHLEKVEGGNNEFSDKVEGDNEISEKADGDTEIVHAEVGNTSVSAGLSKDPGYKNILDEDEIEIINSACLANDMLSNDVEKADPQKLDLEKLVKQPLLVDEYPSPAANVVVPNSNMSVVVLDGPDPDVVYKHIDKVRARKRSRNVRSPGTNPMPMRKKKKPNGLDESSNNIEFMAFMKGKDQAR</sequence>
<evidence type="ECO:0000313" key="2">
    <source>
        <dbReference type="EMBL" id="KAK0605776.1"/>
    </source>
</evidence>
<organism evidence="2 3">
    <name type="scientific">Acer saccharum</name>
    <name type="common">Sugar maple</name>
    <dbReference type="NCBI Taxonomy" id="4024"/>
    <lineage>
        <taxon>Eukaryota</taxon>
        <taxon>Viridiplantae</taxon>
        <taxon>Streptophyta</taxon>
        <taxon>Embryophyta</taxon>
        <taxon>Tracheophyta</taxon>
        <taxon>Spermatophyta</taxon>
        <taxon>Magnoliopsida</taxon>
        <taxon>eudicotyledons</taxon>
        <taxon>Gunneridae</taxon>
        <taxon>Pentapetalae</taxon>
        <taxon>rosids</taxon>
        <taxon>malvids</taxon>
        <taxon>Sapindales</taxon>
        <taxon>Sapindaceae</taxon>
        <taxon>Hippocastanoideae</taxon>
        <taxon>Acereae</taxon>
        <taxon>Acer</taxon>
    </lineage>
</organism>
<protein>
    <submittedName>
        <fullName evidence="2">Uncharacterized protein</fullName>
    </submittedName>
</protein>
<reference evidence="2" key="1">
    <citation type="journal article" date="2022" name="Plant J.">
        <title>Strategies of tolerance reflected in two North American maple genomes.</title>
        <authorList>
            <person name="McEvoy S.L."/>
            <person name="Sezen U.U."/>
            <person name="Trouern-Trend A."/>
            <person name="McMahon S.M."/>
            <person name="Schaberg P.G."/>
            <person name="Yang J."/>
            <person name="Wegrzyn J.L."/>
            <person name="Swenson N.G."/>
        </authorList>
    </citation>
    <scope>NUCLEOTIDE SEQUENCE</scope>
    <source>
        <strain evidence="2">NS2018</strain>
    </source>
</reference>
<dbReference type="Proteomes" id="UP001168877">
    <property type="component" value="Unassembled WGS sequence"/>
</dbReference>
<feature type="region of interest" description="Disordered" evidence="1">
    <location>
        <begin position="174"/>
        <end position="220"/>
    </location>
</feature>
<evidence type="ECO:0000256" key="1">
    <source>
        <dbReference type="SAM" id="MobiDB-lite"/>
    </source>
</evidence>